<evidence type="ECO:0000259" key="8">
    <source>
        <dbReference type="PROSITE" id="PS01033"/>
    </source>
</evidence>
<evidence type="ECO:0000256" key="6">
    <source>
        <dbReference type="ARBA" id="ARBA00023004"/>
    </source>
</evidence>
<evidence type="ECO:0000256" key="4">
    <source>
        <dbReference type="ARBA" id="ARBA00022621"/>
    </source>
</evidence>
<dbReference type="PANTHER" id="PTHR11442:SF99">
    <property type="entry name" value="ALPHA GLOBIN LARVAL-5"/>
    <property type="match status" value="1"/>
</dbReference>
<dbReference type="EMBL" id="CATNWA010010253">
    <property type="protein sequence ID" value="CAI9559639.1"/>
    <property type="molecule type" value="Genomic_DNA"/>
</dbReference>
<comment type="similarity">
    <text evidence="1 7">Belongs to the globin family.</text>
</comment>
<keyword evidence="10" id="KW-1185">Reference proteome</keyword>
<keyword evidence="6" id="KW-0408">Iron</keyword>
<comment type="caution">
    <text evidence="9">The sequence shown here is derived from an EMBL/GenBank/DDBJ whole genome shotgun (WGS) entry which is preliminary data.</text>
</comment>
<dbReference type="InterPro" id="IPR002338">
    <property type="entry name" value="Hemoglobin_a-typ"/>
</dbReference>
<dbReference type="PRINTS" id="PR00612">
    <property type="entry name" value="ALPHAHAEM"/>
</dbReference>
<dbReference type="Gene3D" id="1.10.490.10">
    <property type="entry name" value="Globins"/>
    <property type="match status" value="1"/>
</dbReference>
<evidence type="ECO:0000313" key="9">
    <source>
        <dbReference type="EMBL" id="CAI9559639.1"/>
    </source>
</evidence>
<evidence type="ECO:0000256" key="1">
    <source>
        <dbReference type="ARBA" id="ARBA00008705"/>
    </source>
</evidence>
<keyword evidence="3 7" id="KW-0349">Heme</keyword>
<evidence type="ECO:0000256" key="7">
    <source>
        <dbReference type="RuleBase" id="RU000356"/>
    </source>
</evidence>
<dbReference type="SUPFAM" id="SSF46458">
    <property type="entry name" value="Globin-like"/>
    <property type="match status" value="1"/>
</dbReference>
<keyword evidence="4 7" id="KW-0561">Oxygen transport</keyword>
<protein>
    <recommendedName>
        <fullName evidence="8">Globin domain-containing protein</fullName>
    </recommendedName>
</protein>
<dbReference type="PROSITE" id="PS01033">
    <property type="entry name" value="GLOBIN"/>
    <property type="match status" value="1"/>
</dbReference>
<dbReference type="InterPro" id="IPR050056">
    <property type="entry name" value="Hemoglobin_oxygen_transport"/>
</dbReference>
<dbReference type="Pfam" id="PF00042">
    <property type="entry name" value="Globin"/>
    <property type="match status" value="1"/>
</dbReference>
<evidence type="ECO:0000256" key="2">
    <source>
        <dbReference type="ARBA" id="ARBA00022448"/>
    </source>
</evidence>
<dbReference type="InterPro" id="IPR009050">
    <property type="entry name" value="Globin-like_sf"/>
</dbReference>
<proteinExistence type="inferred from homology"/>
<accession>A0ABN9CIY1</accession>
<dbReference type="InterPro" id="IPR000971">
    <property type="entry name" value="Globin"/>
</dbReference>
<dbReference type="Proteomes" id="UP001162483">
    <property type="component" value="Unassembled WGS sequence"/>
</dbReference>
<keyword evidence="5" id="KW-0479">Metal-binding</keyword>
<organism evidence="9 10">
    <name type="scientific">Staurois parvus</name>
    <dbReference type="NCBI Taxonomy" id="386267"/>
    <lineage>
        <taxon>Eukaryota</taxon>
        <taxon>Metazoa</taxon>
        <taxon>Chordata</taxon>
        <taxon>Craniata</taxon>
        <taxon>Vertebrata</taxon>
        <taxon>Euteleostomi</taxon>
        <taxon>Amphibia</taxon>
        <taxon>Batrachia</taxon>
        <taxon>Anura</taxon>
        <taxon>Neobatrachia</taxon>
        <taxon>Ranoidea</taxon>
        <taxon>Ranidae</taxon>
        <taxon>Staurois</taxon>
    </lineage>
</organism>
<dbReference type="InterPro" id="IPR012292">
    <property type="entry name" value="Globin/Proto"/>
</dbReference>
<feature type="domain" description="Globin" evidence="8">
    <location>
        <begin position="1"/>
        <end position="110"/>
    </location>
</feature>
<evidence type="ECO:0000313" key="10">
    <source>
        <dbReference type="Proteomes" id="UP001162483"/>
    </source>
</evidence>
<name>A0ABN9CIY1_9NEOB</name>
<sequence>MLTENEKAAVLSIWHNTSSQVNAVGGEALNSSRLFISFPKTKTTLPHHFDLTPGSADIKAHSGKILNAIWTAANHMDDFPVILSTLTDLQAPNLKVDPEKFNVRMALHYH</sequence>
<evidence type="ECO:0000256" key="5">
    <source>
        <dbReference type="ARBA" id="ARBA00022723"/>
    </source>
</evidence>
<gene>
    <name evidence="9" type="ORF">SPARVUS_LOCUS5123699</name>
</gene>
<reference evidence="9" key="1">
    <citation type="submission" date="2023-05" db="EMBL/GenBank/DDBJ databases">
        <authorList>
            <person name="Stuckert A."/>
        </authorList>
    </citation>
    <scope>NUCLEOTIDE SEQUENCE</scope>
</reference>
<evidence type="ECO:0000256" key="3">
    <source>
        <dbReference type="ARBA" id="ARBA00022617"/>
    </source>
</evidence>
<keyword evidence="2 7" id="KW-0813">Transport</keyword>
<dbReference type="PANTHER" id="PTHR11442">
    <property type="entry name" value="HEMOGLOBIN FAMILY MEMBER"/>
    <property type="match status" value="1"/>
</dbReference>